<name>A0A2T4Z8S9_9BACL</name>
<accession>A0A2T4Z8S9</accession>
<comment type="catalytic activity">
    <reaction evidence="8 11">
        <text>an N-terminal (5-L-glutamyl)-[peptide] + an alpha-amino acid = 5-L-glutamyl amino acid + an N-terminal L-alpha-aminoacyl-[peptide]</text>
        <dbReference type="Rhea" id="RHEA:23904"/>
        <dbReference type="Rhea" id="RHEA-COMP:9780"/>
        <dbReference type="Rhea" id="RHEA-COMP:9795"/>
        <dbReference type="ChEBI" id="CHEBI:77644"/>
        <dbReference type="ChEBI" id="CHEBI:78597"/>
        <dbReference type="ChEBI" id="CHEBI:78599"/>
        <dbReference type="ChEBI" id="CHEBI:78608"/>
        <dbReference type="EC" id="2.3.2.2"/>
    </reaction>
</comment>
<dbReference type="EC" id="2.3.2.2" evidence="11"/>
<feature type="active site" description="Nucleophile" evidence="9">
    <location>
        <position position="367"/>
    </location>
</feature>
<dbReference type="GO" id="GO:0006750">
    <property type="term" value="P:glutathione biosynthetic process"/>
    <property type="evidence" value="ECO:0007669"/>
    <property type="project" value="UniProtKB-KW"/>
</dbReference>
<keyword evidence="6 11" id="KW-0865">Zymogen</keyword>
<dbReference type="InterPro" id="IPR043137">
    <property type="entry name" value="GGT_ssub_C"/>
</dbReference>
<comment type="catalytic activity">
    <reaction evidence="2 11">
        <text>glutathione + H2O = L-cysteinylglycine + L-glutamate</text>
        <dbReference type="Rhea" id="RHEA:28807"/>
        <dbReference type="ChEBI" id="CHEBI:15377"/>
        <dbReference type="ChEBI" id="CHEBI:29985"/>
        <dbReference type="ChEBI" id="CHEBI:57925"/>
        <dbReference type="ChEBI" id="CHEBI:61694"/>
        <dbReference type="EC" id="3.4.19.13"/>
    </reaction>
</comment>
<dbReference type="PANTHER" id="PTHR43199">
    <property type="entry name" value="GLUTATHIONE HYDROLASE"/>
    <property type="match status" value="1"/>
</dbReference>
<dbReference type="PANTHER" id="PTHR43199:SF1">
    <property type="entry name" value="GLUTATHIONE HYDROLASE PROENZYME"/>
    <property type="match status" value="1"/>
</dbReference>
<dbReference type="EMBL" id="PZZP01000001">
    <property type="protein sequence ID" value="PTM58287.1"/>
    <property type="molecule type" value="Genomic_DNA"/>
</dbReference>
<evidence type="ECO:0000256" key="6">
    <source>
        <dbReference type="ARBA" id="ARBA00023145"/>
    </source>
</evidence>
<dbReference type="Pfam" id="PF01019">
    <property type="entry name" value="G_glu_transpept"/>
    <property type="match status" value="1"/>
</dbReference>
<feature type="transmembrane region" description="Helical" evidence="12">
    <location>
        <begin position="5"/>
        <end position="23"/>
    </location>
</feature>
<evidence type="ECO:0000256" key="7">
    <source>
        <dbReference type="ARBA" id="ARBA00023315"/>
    </source>
</evidence>
<evidence type="ECO:0000256" key="9">
    <source>
        <dbReference type="PIRSR" id="PIRSR600101-1"/>
    </source>
</evidence>
<dbReference type="GO" id="GO:0103068">
    <property type="term" value="F:leukotriene C4 gamma-glutamyl transferase activity"/>
    <property type="evidence" value="ECO:0007669"/>
    <property type="project" value="UniProtKB-EC"/>
</dbReference>
<keyword evidence="12" id="KW-0472">Membrane</keyword>
<evidence type="ECO:0000256" key="1">
    <source>
        <dbReference type="ARBA" id="ARBA00001049"/>
    </source>
</evidence>
<dbReference type="InterPro" id="IPR029055">
    <property type="entry name" value="Ntn_hydrolases_N"/>
</dbReference>
<keyword evidence="5 11" id="KW-0378">Hydrolase</keyword>
<dbReference type="NCBIfam" id="TIGR00066">
    <property type="entry name" value="g_glut_trans"/>
    <property type="match status" value="1"/>
</dbReference>
<evidence type="ECO:0000256" key="10">
    <source>
        <dbReference type="PIRSR" id="PIRSR600101-2"/>
    </source>
</evidence>
<comment type="similarity">
    <text evidence="3 11">Belongs to the gamma-glutamyltransferase family.</text>
</comment>
<dbReference type="InterPro" id="IPR043138">
    <property type="entry name" value="GGT_lsub"/>
</dbReference>
<dbReference type="PRINTS" id="PR01210">
    <property type="entry name" value="GGTRANSPTASE"/>
</dbReference>
<dbReference type="Proteomes" id="UP000241639">
    <property type="component" value="Unassembled WGS sequence"/>
</dbReference>
<keyword evidence="12" id="KW-0812">Transmembrane</keyword>
<dbReference type="SUPFAM" id="SSF56235">
    <property type="entry name" value="N-terminal nucleophile aminohydrolases (Ntn hydrolases)"/>
    <property type="match status" value="1"/>
</dbReference>
<evidence type="ECO:0000256" key="8">
    <source>
        <dbReference type="ARBA" id="ARBA00047417"/>
    </source>
</evidence>
<organism evidence="13 14">
    <name type="scientific">Desmospora activa DSM 45169</name>
    <dbReference type="NCBI Taxonomy" id="1121389"/>
    <lineage>
        <taxon>Bacteria</taxon>
        <taxon>Bacillati</taxon>
        <taxon>Bacillota</taxon>
        <taxon>Bacilli</taxon>
        <taxon>Bacillales</taxon>
        <taxon>Thermoactinomycetaceae</taxon>
        <taxon>Desmospora</taxon>
    </lineage>
</organism>
<dbReference type="EC" id="3.4.19.13" evidence="11"/>
<dbReference type="OrthoDB" id="9781342at2"/>
<protein>
    <recommendedName>
        <fullName evidence="11">Glutathione hydrolase proenzyme</fullName>
        <ecNumber evidence="11">2.3.2.2</ecNumber>
        <ecNumber evidence="11">3.4.19.13</ecNumber>
    </recommendedName>
    <component>
        <recommendedName>
            <fullName evidence="11">Glutathione hydrolase large chain</fullName>
        </recommendedName>
    </component>
    <component>
        <recommendedName>
            <fullName evidence="11">Glutathione hydrolase small chain</fullName>
        </recommendedName>
    </component>
</protein>
<keyword evidence="14" id="KW-1185">Reference proteome</keyword>
<dbReference type="GO" id="GO:0036374">
    <property type="term" value="F:glutathione hydrolase activity"/>
    <property type="evidence" value="ECO:0007669"/>
    <property type="project" value="UniProtKB-UniRule"/>
</dbReference>
<comment type="caution">
    <text evidence="13">The sequence shown here is derived from an EMBL/GenBank/DDBJ whole genome shotgun (WGS) entry which is preliminary data.</text>
</comment>
<comment type="PTM">
    <text evidence="11">Cleaved by autocatalysis into a large and a small subunit.</text>
</comment>
<keyword evidence="11" id="KW-0317">Glutathione biosynthesis</keyword>
<evidence type="ECO:0000256" key="5">
    <source>
        <dbReference type="ARBA" id="ARBA00022801"/>
    </source>
</evidence>
<dbReference type="UniPathway" id="UPA00204"/>
<dbReference type="AlphaFoldDB" id="A0A2T4Z8S9"/>
<proteinExistence type="inferred from homology"/>
<gene>
    <name evidence="13" type="ORF">C8J48_0868</name>
</gene>
<evidence type="ECO:0000256" key="11">
    <source>
        <dbReference type="RuleBase" id="RU368036"/>
    </source>
</evidence>
<feature type="binding site" evidence="10">
    <location>
        <position position="448"/>
    </location>
    <ligand>
        <name>L-glutamate</name>
        <dbReference type="ChEBI" id="CHEBI:29985"/>
    </ligand>
</feature>
<evidence type="ECO:0000313" key="13">
    <source>
        <dbReference type="EMBL" id="PTM58287.1"/>
    </source>
</evidence>
<evidence type="ECO:0000256" key="2">
    <source>
        <dbReference type="ARBA" id="ARBA00001089"/>
    </source>
</evidence>
<keyword evidence="12" id="KW-1133">Transmembrane helix</keyword>
<dbReference type="InterPro" id="IPR051792">
    <property type="entry name" value="GGT_bact"/>
</dbReference>
<comment type="subunit">
    <text evidence="11">This enzyme consists of two polypeptide chains, which are synthesized in precursor form from a single polypeptide.</text>
</comment>
<keyword evidence="4 11" id="KW-0808">Transferase</keyword>
<comment type="pathway">
    <text evidence="11">Sulfur metabolism; glutathione metabolism.</text>
</comment>
<evidence type="ECO:0000256" key="3">
    <source>
        <dbReference type="ARBA" id="ARBA00009381"/>
    </source>
</evidence>
<evidence type="ECO:0000256" key="12">
    <source>
        <dbReference type="SAM" id="Phobius"/>
    </source>
</evidence>
<dbReference type="RefSeq" id="WP_107725112.1">
    <property type="nucleotide sequence ID" value="NZ_PZZP01000001.1"/>
</dbReference>
<comment type="catalytic activity">
    <reaction evidence="1 11">
        <text>an S-substituted glutathione + H2O = an S-substituted L-cysteinylglycine + L-glutamate</text>
        <dbReference type="Rhea" id="RHEA:59468"/>
        <dbReference type="ChEBI" id="CHEBI:15377"/>
        <dbReference type="ChEBI" id="CHEBI:29985"/>
        <dbReference type="ChEBI" id="CHEBI:90779"/>
        <dbReference type="ChEBI" id="CHEBI:143103"/>
        <dbReference type="EC" id="3.4.19.13"/>
    </reaction>
</comment>
<evidence type="ECO:0000313" key="14">
    <source>
        <dbReference type="Proteomes" id="UP000241639"/>
    </source>
</evidence>
<dbReference type="Gene3D" id="3.60.20.40">
    <property type="match status" value="1"/>
</dbReference>
<sequence>MSTRVLNIILSVIVIVGMTGVYVNESFGKKQEPDSRSLSVSTGKQRNYGVATAHPLATEVGTRVLAEGGNAVDAAIAVSYALGVVEPHGSGIGGGGTMLVHPGNGKEPVVYDYREIAPYNGQMPPLGIGIPGFVKGMETVYQDYGSMEMKELIQPSIDLAANGVELTSIDESRIERSAFRMQMSEVSHMYPEGQPLRKGDILVQEELAQTLEMIQTEGSSAFYEGPIAQEMIRKVPQFTLDDFQRYEVLKKKPVKGEFAGFDVYAPPAPSGGIMLIQMLQMAETLQVEATKDKPSDFVHLTGELYKRSYRDRLRKIGDPAFVDVPEQEMTAKEYTQKLASDIKMDKASEEYRENLDSEADLEDHDNTTHFVIIDKDGMMVSGTNTVSGYFGSGVYVKGFFMNNQLKNFSLTPQFPNYPQPGKRPYSYTTPAILVKDGEAMIGIGSAGGRRIPAMVSQVLIRHLKYGESLEDAMKNPRSYVEIEDDTVAMEREFPESVRAELQQRGYPETATTSALYFGGIQTMRLDLNSGTIEGSADPRRDGTWRVER</sequence>
<evidence type="ECO:0000256" key="4">
    <source>
        <dbReference type="ARBA" id="ARBA00022679"/>
    </source>
</evidence>
<dbReference type="GO" id="GO:0006751">
    <property type="term" value="P:glutathione catabolic process"/>
    <property type="evidence" value="ECO:0007669"/>
    <property type="project" value="UniProtKB-UniRule"/>
</dbReference>
<feature type="binding site" evidence="10">
    <location>
        <position position="114"/>
    </location>
    <ligand>
        <name>L-glutamate</name>
        <dbReference type="ChEBI" id="CHEBI:29985"/>
    </ligand>
</feature>
<keyword evidence="7 11" id="KW-0012">Acyltransferase</keyword>
<dbReference type="InterPro" id="IPR000101">
    <property type="entry name" value="GGT_peptidase"/>
</dbReference>
<dbReference type="Gene3D" id="1.10.246.130">
    <property type="match status" value="1"/>
</dbReference>
<reference evidence="13 14" key="1">
    <citation type="submission" date="2018-04" db="EMBL/GenBank/DDBJ databases">
        <title>Genomic Encyclopedia of Archaeal and Bacterial Type Strains, Phase II (KMG-II): from individual species to whole genera.</title>
        <authorList>
            <person name="Goeker M."/>
        </authorList>
    </citation>
    <scope>NUCLEOTIDE SEQUENCE [LARGE SCALE GENOMIC DNA]</scope>
    <source>
        <strain evidence="13 14">DSM 45169</strain>
    </source>
</reference>